<gene>
    <name evidence="1" type="ORF">DFQ01_103214</name>
</gene>
<reference evidence="1 2" key="1">
    <citation type="submission" date="2018-05" db="EMBL/GenBank/DDBJ databases">
        <title>Genomic Encyclopedia of Type Strains, Phase III (KMG-III): the genomes of soil and plant-associated and newly described type strains.</title>
        <authorList>
            <person name="Whitman W."/>
        </authorList>
    </citation>
    <scope>NUCLEOTIDE SEQUENCE [LARGE SCALE GENOMIC DNA]</scope>
    <source>
        <strain evidence="1 2">CECT 5696</strain>
    </source>
</reference>
<proteinExistence type="predicted"/>
<sequence>MAITLGKMNQLDIKFKNLVIKAVETSKSPRGTKMVEVMAIEYQSKGLRDKLSQGLKEVNALWDERKDRPAGYIVAASIDRGDGVTISVMVTEEWFEENRKKFDAKKAEWAANL</sequence>
<evidence type="ECO:0000313" key="2">
    <source>
        <dbReference type="Proteomes" id="UP000246635"/>
    </source>
</evidence>
<dbReference type="AlphaFoldDB" id="A0A2V2YX38"/>
<accession>A0A2V2YX38</accession>
<dbReference type="RefSeq" id="WP_110042993.1">
    <property type="nucleotide sequence ID" value="NZ_CP054609.1"/>
</dbReference>
<name>A0A2V2YX38_9BACL</name>
<dbReference type="EMBL" id="QGTQ01000003">
    <property type="protein sequence ID" value="PWW06312.1"/>
    <property type="molecule type" value="Genomic_DNA"/>
</dbReference>
<comment type="caution">
    <text evidence="1">The sequence shown here is derived from an EMBL/GenBank/DDBJ whole genome shotgun (WGS) entry which is preliminary data.</text>
</comment>
<protein>
    <submittedName>
        <fullName evidence="1">Uncharacterized protein</fullName>
    </submittedName>
</protein>
<dbReference type="Proteomes" id="UP000246635">
    <property type="component" value="Unassembled WGS sequence"/>
</dbReference>
<organism evidence="1 2">
    <name type="scientific">Paenibacillus cellulosilyticus</name>
    <dbReference type="NCBI Taxonomy" id="375489"/>
    <lineage>
        <taxon>Bacteria</taxon>
        <taxon>Bacillati</taxon>
        <taxon>Bacillota</taxon>
        <taxon>Bacilli</taxon>
        <taxon>Bacillales</taxon>
        <taxon>Paenibacillaceae</taxon>
        <taxon>Paenibacillus</taxon>
    </lineage>
</organism>
<dbReference type="OrthoDB" id="2688276at2"/>
<evidence type="ECO:0000313" key="1">
    <source>
        <dbReference type="EMBL" id="PWW06312.1"/>
    </source>
</evidence>
<keyword evidence="2" id="KW-1185">Reference proteome</keyword>